<dbReference type="GO" id="GO:0047595">
    <property type="term" value="F:6-hydroxynicotinate reductase activity"/>
    <property type="evidence" value="ECO:0007669"/>
    <property type="project" value="UniProtKB-EC"/>
</dbReference>
<dbReference type="PROSITE" id="PS51379">
    <property type="entry name" value="4FE4S_FER_2"/>
    <property type="match status" value="2"/>
</dbReference>
<keyword evidence="4" id="KW-0411">Iron-sulfur</keyword>
<reference evidence="6 7" key="1">
    <citation type="submission" date="2016-11" db="EMBL/GenBank/DDBJ databases">
        <authorList>
            <person name="Jaros S."/>
            <person name="Januszkiewicz K."/>
            <person name="Wedrychowicz H."/>
        </authorList>
    </citation>
    <scope>NUCLEOTIDE SEQUENCE [LARGE SCALE GENOMIC DNA]</scope>
    <source>
        <strain evidence="6 7">CECT 7868</strain>
    </source>
</reference>
<dbReference type="PANTHER" id="PTHR43687">
    <property type="entry name" value="ADENYLYLSULFATE REDUCTASE, BETA SUBUNIT"/>
    <property type="match status" value="1"/>
</dbReference>
<keyword evidence="3" id="KW-0408">Iron</keyword>
<name>A0A1M5Y3S7_9VIBR</name>
<dbReference type="EMBL" id="FQXZ01000014">
    <property type="protein sequence ID" value="SHI06464.1"/>
    <property type="molecule type" value="Genomic_DNA"/>
</dbReference>
<dbReference type="Proteomes" id="UP000184608">
    <property type="component" value="Unassembled WGS sequence"/>
</dbReference>
<organism evidence="6 7">
    <name type="scientific">Vibrio aerogenes CECT 7868</name>
    <dbReference type="NCBI Taxonomy" id="1216006"/>
    <lineage>
        <taxon>Bacteria</taxon>
        <taxon>Pseudomonadati</taxon>
        <taxon>Pseudomonadota</taxon>
        <taxon>Gammaproteobacteria</taxon>
        <taxon>Vibrionales</taxon>
        <taxon>Vibrionaceae</taxon>
        <taxon>Vibrio</taxon>
    </lineage>
</organism>
<evidence type="ECO:0000313" key="6">
    <source>
        <dbReference type="EMBL" id="SHI06464.1"/>
    </source>
</evidence>
<evidence type="ECO:0000259" key="5">
    <source>
        <dbReference type="PROSITE" id="PS51379"/>
    </source>
</evidence>
<evidence type="ECO:0000256" key="2">
    <source>
        <dbReference type="ARBA" id="ARBA00022723"/>
    </source>
</evidence>
<dbReference type="PANTHER" id="PTHR43687:SF1">
    <property type="entry name" value="FERREDOXIN III"/>
    <property type="match status" value="1"/>
</dbReference>
<proteinExistence type="predicted"/>
<feature type="domain" description="4Fe-4S ferredoxin-type" evidence="5">
    <location>
        <begin position="33"/>
        <end position="63"/>
    </location>
</feature>
<evidence type="ECO:0000256" key="1">
    <source>
        <dbReference type="ARBA" id="ARBA00022485"/>
    </source>
</evidence>
<dbReference type="Pfam" id="PF12838">
    <property type="entry name" value="Fer4_7"/>
    <property type="match status" value="1"/>
</dbReference>
<dbReference type="GO" id="GO:0051539">
    <property type="term" value="F:4 iron, 4 sulfur cluster binding"/>
    <property type="evidence" value="ECO:0007669"/>
    <property type="project" value="UniProtKB-KW"/>
</dbReference>
<accession>A0A1M5Y3S7</accession>
<dbReference type="SUPFAM" id="SSF54862">
    <property type="entry name" value="4Fe-4S ferredoxins"/>
    <property type="match status" value="1"/>
</dbReference>
<keyword evidence="1" id="KW-0004">4Fe-4S</keyword>
<dbReference type="STRING" id="1216006.VA7868_01464"/>
<dbReference type="Gene3D" id="3.30.70.20">
    <property type="match status" value="1"/>
</dbReference>
<dbReference type="RefSeq" id="WP_073603199.1">
    <property type="nucleotide sequence ID" value="NZ_FQXZ01000014.1"/>
</dbReference>
<dbReference type="GO" id="GO:0046872">
    <property type="term" value="F:metal ion binding"/>
    <property type="evidence" value="ECO:0007669"/>
    <property type="project" value="UniProtKB-KW"/>
</dbReference>
<protein>
    <submittedName>
        <fullName evidence="6">6-hydroxynicotinate reductase</fullName>
        <ecNumber evidence="6">1.3.7.1</ecNumber>
    </submittedName>
</protein>
<keyword evidence="2" id="KW-0479">Metal-binding</keyword>
<gene>
    <name evidence="6" type="primary">Hnr</name>
    <name evidence="6" type="ORF">VA7868_01464</name>
</gene>
<dbReference type="InterPro" id="IPR017896">
    <property type="entry name" value="4Fe4S_Fe-S-bd"/>
</dbReference>
<feature type="domain" description="4Fe-4S ferredoxin-type" evidence="5">
    <location>
        <begin position="2"/>
        <end position="31"/>
    </location>
</feature>
<dbReference type="EC" id="1.3.7.1" evidence="6"/>
<evidence type="ECO:0000256" key="4">
    <source>
        <dbReference type="ARBA" id="ARBA00023014"/>
    </source>
</evidence>
<sequence length="88" mass="10143">MNVIKIDKVRCTGCKSCYRACWVDVIRWDEENDCPLIAYPEDCVECGLCEINCFPQAIEVVPSFDRDWPDIYQSRYLTQSGVVTKAVQ</sequence>
<keyword evidence="6" id="KW-0560">Oxidoreductase</keyword>
<keyword evidence="7" id="KW-1185">Reference proteome</keyword>
<dbReference type="InterPro" id="IPR050572">
    <property type="entry name" value="Fe-S_Ferredoxin"/>
</dbReference>
<evidence type="ECO:0000256" key="3">
    <source>
        <dbReference type="ARBA" id="ARBA00023004"/>
    </source>
</evidence>
<evidence type="ECO:0000313" key="7">
    <source>
        <dbReference type="Proteomes" id="UP000184608"/>
    </source>
</evidence>
<dbReference type="AlphaFoldDB" id="A0A1M5Y3S7"/>